<proteinExistence type="predicted"/>
<dbReference type="Proteomes" id="UP000316096">
    <property type="component" value="Unassembled WGS sequence"/>
</dbReference>
<comment type="caution">
    <text evidence="2">The sequence shown here is derived from an EMBL/GenBank/DDBJ whole genome shotgun (WGS) entry which is preliminary data.</text>
</comment>
<dbReference type="AlphaFoldDB" id="A0A543CVI1"/>
<dbReference type="EMBL" id="VFOZ01000001">
    <property type="protein sequence ID" value="TQM01116.1"/>
    <property type="molecule type" value="Genomic_DNA"/>
</dbReference>
<accession>A0A543CVI1</accession>
<sequence length="279" mass="28332">MRSTIVSAVAAGVAALAITATPASASTDSTLRVSQDAAGQVTVQQGTTLHAGLTSVGITSAYTAADPETFQLRNGATLAQMDVKIAQAGNWQADAATAAQAMQWFVDNTTFYGGLSAVGQVSYKTVLPGGSYYAAQVNNPSATAQTFQVTGSTHAALPATNQSVSMTEPDRFVVSGPGGKLHRGPLRISNNSGELHFAQFVQVQPGTTDADLTAWFAGGANPSVSGGAVLNFGTQTPGRAAVVDVPLPSGTYAVLDYIPDTTSGTPHAFGGMHAVVTIA</sequence>
<evidence type="ECO:0008006" key="4">
    <source>
        <dbReference type="Google" id="ProtNLM"/>
    </source>
</evidence>
<keyword evidence="3" id="KW-1185">Reference proteome</keyword>
<evidence type="ECO:0000256" key="1">
    <source>
        <dbReference type="SAM" id="SignalP"/>
    </source>
</evidence>
<feature type="signal peptide" evidence="1">
    <location>
        <begin position="1"/>
        <end position="25"/>
    </location>
</feature>
<evidence type="ECO:0000313" key="3">
    <source>
        <dbReference type="Proteomes" id="UP000316096"/>
    </source>
</evidence>
<feature type="chain" id="PRO_5022156414" description="Surface cell wall-binding protein" evidence="1">
    <location>
        <begin position="26"/>
        <end position="279"/>
    </location>
</feature>
<gene>
    <name evidence="2" type="ORF">FB559_6860</name>
</gene>
<protein>
    <recommendedName>
        <fullName evidence="4">Surface cell wall-binding protein</fullName>
    </recommendedName>
</protein>
<reference evidence="2 3" key="1">
    <citation type="submission" date="2019-06" db="EMBL/GenBank/DDBJ databases">
        <title>Sequencing the genomes of 1000 actinobacteria strains.</title>
        <authorList>
            <person name="Klenk H.-P."/>
        </authorList>
    </citation>
    <scope>NUCLEOTIDE SEQUENCE [LARGE SCALE GENOMIC DNA]</scope>
    <source>
        <strain evidence="2 3">DSM 102200</strain>
    </source>
</reference>
<name>A0A543CVI1_9ACTN</name>
<evidence type="ECO:0000313" key="2">
    <source>
        <dbReference type="EMBL" id="TQM01116.1"/>
    </source>
</evidence>
<organism evidence="2 3">
    <name type="scientific">Actinoallomurus bryophytorum</name>
    <dbReference type="NCBI Taxonomy" id="1490222"/>
    <lineage>
        <taxon>Bacteria</taxon>
        <taxon>Bacillati</taxon>
        <taxon>Actinomycetota</taxon>
        <taxon>Actinomycetes</taxon>
        <taxon>Streptosporangiales</taxon>
        <taxon>Thermomonosporaceae</taxon>
        <taxon>Actinoallomurus</taxon>
    </lineage>
</organism>
<keyword evidence="1" id="KW-0732">Signal</keyword>